<dbReference type="InterPro" id="IPR000333">
    <property type="entry name" value="TGFB_receptor"/>
</dbReference>
<feature type="domain" description="Protein kinase" evidence="14">
    <location>
        <begin position="1"/>
        <end position="129"/>
    </location>
</feature>
<comment type="similarity">
    <text evidence="2">Belongs to the protein kinase superfamily. TKL Ser/Thr protein kinase family. TGFB receptor subfamily.</text>
</comment>
<evidence type="ECO:0000256" key="12">
    <source>
        <dbReference type="ARBA" id="ARBA00023136"/>
    </source>
</evidence>
<dbReference type="EC" id="2.7.11.30" evidence="3"/>
<evidence type="ECO:0000256" key="8">
    <source>
        <dbReference type="ARBA" id="ARBA00022741"/>
    </source>
</evidence>
<keyword evidence="8" id="KW-0547">Nucleotide-binding</keyword>
<dbReference type="InterPro" id="IPR001245">
    <property type="entry name" value="Ser-Thr/Tyr_kinase_cat_dom"/>
</dbReference>
<name>A0A6B2G0Y1_MYXSQ</name>
<dbReference type="PROSITE" id="PS50011">
    <property type="entry name" value="PROTEIN_KINASE_DOM"/>
    <property type="match status" value="1"/>
</dbReference>
<evidence type="ECO:0000259" key="14">
    <source>
        <dbReference type="PROSITE" id="PS50011"/>
    </source>
</evidence>
<organism evidence="15">
    <name type="scientific">Myxobolus squamalis</name>
    <name type="common">Myxosporean</name>
    <dbReference type="NCBI Taxonomy" id="59785"/>
    <lineage>
        <taxon>Eukaryota</taxon>
        <taxon>Metazoa</taxon>
        <taxon>Cnidaria</taxon>
        <taxon>Myxozoa</taxon>
        <taxon>Myxosporea</taxon>
        <taxon>Bivalvulida</taxon>
        <taxon>Platysporina</taxon>
        <taxon>Myxobolidae</taxon>
        <taxon>Myxobolus</taxon>
    </lineage>
</organism>
<dbReference type="GO" id="GO:0043235">
    <property type="term" value="C:receptor complex"/>
    <property type="evidence" value="ECO:0007669"/>
    <property type="project" value="TreeGrafter"/>
</dbReference>
<dbReference type="InterPro" id="IPR011009">
    <property type="entry name" value="Kinase-like_dom_sf"/>
</dbReference>
<dbReference type="GO" id="GO:0004675">
    <property type="term" value="F:transmembrane receptor protein serine/threonine kinase activity"/>
    <property type="evidence" value="ECO:0007669"/>
    <property type="project" value="UniProtKB-EC"/>
</dbReference>
<evidence type="ECO:0000256" key="1">
    <source>
        <dbReference type="ARBA" id="ARBA00004479"/>
    </source>
</evidence>
<dbReference type="PANTHER" id="PTHR23255:SF72">
    <property type="entry name" value="RECEPTOR PROTEIN SERINE_THREONINE KINASE"/>
    <property type="match status" value="1"/>
</dbReference>
<evidence type="ECO:0000256" key="11">
    <source>
        <dbReference type="ARBA" id="ARBA00022989"/>
    </source>
</evidence>
<evidence type="ECO:0000256" key="7">
    <source>
        <dbReference type="ARBA" id="ARBA00022729"/>
    </source>
</evidence>
<keyword evidence="9" id="KW-0418">Kinase</keyword>
<reference evidence="15" key="1">
    <citation type="submission" date="2018-11" db="EMBL/GenBank/DDBJ databases">
        <title>Myxobolus squamalis genome and transcriptome.</title>
        <authorList>
            <person name="Yahalomi D."/>
            <person name="Atkinson S.D."/>
            <person name="Neuhof M."/>
            <person name="Chang E.S."/>
            <person name="Philippe H."/>
            <person name="Cartwright P."/>
            <person name="Bartholomew J.L."/>
            <person name="Huchon D."/>
        </authorList>
    </citation>
    <scope>NUCLEOTIDE SEQUENCE</scope>
    <source>
        <strain evidence="15">71B08</strain>
        <tissue evidence="15">Whole</tissue>
    </source>
</reference>
<dbReference type="GO" id="GO:0071363">
    <property type="term" value="P:cellular response to growth factor stimulus"/>
    <property type="evidence" value="ECO:0007669"/>
    <property type="project" value="TreeGrafter"/>
</dbReference>
<evidence type="ECO:0000313" key="15">
    <source>
        <dbReference type="EMBL" id="NDJ97182.1"/>
    </source>
</evidence>
<dbReference type="Pfam" id="PF07714">
    <property type="entry name" value="PK_Tyr_Ser-Thr"/>
    <property type="match status" value="1"/>
</dbReference>
<sequence>MVGTKRYLPPESLSKILFPQSFEVVQKGDVYAFGLLLWEVSRRTLINGKSYEYEVAFENEVPSDPTVDELYNLVVTQNYRPKIPSEWKNNNILKNLEKIMIDCWFNSPQSRPKMTNIRRRLRDINENSLN</sequence>
<keyword evidence="12" id="KW-0472">Membrane</keyword>
<keyword evidence="4" id="KW-0723">Serine/threonine-protein kinase</keyword>
<dbReference type="Gene3D" id="1.10.510.10">
    <property type="entry name" value="Transferase(Phosphotransferase) domain 1"/>
    <property type="match status" value="1"/>
</dbReference>
<dbReference type="SUPFAM" id="SSF56112">
    <property type="entry name" value="Protein kinase-like (PK-like)"/>
    <property type="match status" value="1"/>
</dbReference>
<evidence type="ECO:0000256" key="10">
    <source>
        <dbReference type="ARBA" id="ARBA00022840"/>
    </source>
</evidence>
<evidence type="ECO:0000256" key="2">
    <source>
        <dbReference type="ARBA" id="ARBA00009605"/>
    </source>
</evidence>
<dbReference type="GO" id="GO:0005524">
    <property type="term" value="F:ATP binding"/>
    <property type="evidence" value="ECO:0007669"/>
    <property type="project" value="UniProtKB-KW"/>
</dbReference>
<accession>A0A6B2G0Y1</accession>
<dbReference type="InterPro" id="IPR000719">
    <property type="entry name" value="Prot_kinase_dom"/>
</dbReference>
<evidence type="ECO:0000256" key="3">
    <source>
        <dbReference type="ARBA" id="ARBA00012401"/>
    </source>
</evidence>
<keyword evidence="13 15" id="KW-0675">Receptor</keyword>
<keyword evidence="5" id="KW-0808">Transferase</keyword>
<evidence type="ECO:0000256" key="4">
    <source>
        <dbReference type="ARBA" id="ARBA00022527"/>
    </source>
</evidence>
<keyword evidence="11" id="KW-1133">Transmembrane helix</keyword>
<dbReference type="EMBL" id="GHBR01002315">
    <property type="protein sequence ID" value="NDJ97182.1"/>
    <property type="molecule type" value="Transcribed_RNA"/>
</dbReference>
<comment type="subcellular location">
    <subcellularLocation>
        <location evidence="1">Membrane</location>
        <topology evidence="1">Single-pass type I membrane protein</topology>
    </subcellularLocation>
</comment>
<keyword evidence="7" id="KW-0732">Signal</keyword>
<keyword evidence="10" id="KW-0067">ATP-binding</keyword>
<proteinExistence type="inferred from homology"/>
<evidence type="ECO:0000256" key="9">
    <source>
        <dbReference type="ARBA" id="ARBA00022777"/>
    </source>
</evidence>
<dbReference type="GO" id="GO:0005886">
    <property type="term" value="C:plasma membrane"/>
    <property type="evidence" value="ECO:0007669"/>
    <property type="project" value="TreeGrafter"/>
</dbReference>
<protein>
    <recommendedName>
        <fullName evidence="3">receptor protein serine/threonine kinase</fullName>
        <ecNumber evidence="3">2.7.11.30</ecNumber>
    </recommendedName>
</protein>
<dbReference type="PANTHER" id="PTHR23255">
    <property type="entry name" value="TRANSFORMING GROWTH FACTOR-BETA RECEPTOR TYPE I AND II"/>
    <property type="match status" value="1"/>
</dbReference>
<dbReference type="AlphaFoldDB" id="A0A6B2G0Y1"/>
<evidence type="ECO:0000256" key="13">
    <source>
        <dbReference type="ARBA" id="ARBA00023170"/>
    </source>
</evidence>
<evidence type="ECO:0000256" key="5">
    <source>
        <dbReference type="ARBA" id="ARBA00022679"/>
    </source>
</evidence>
<evidence type="ECO:0000256" key="6">
    <source>
        <dbReference type="ARBA" id="ARBA00022692"/>
    </source>
</evidence>
<keyword evidence="6" id="KW-0812">Transmembrane</keyword>